<dbReference type="Proteomes" id="UP000779070">
    <property type="component" value="Unassembled WGS sequence"/>
</dbReference>
<proteinExistence type="predicted"/>
<evidence type="ECO:0000313" key="3">
    <source>
        <dbReference type="Proteomes" id="UP000779070"/>
    </source>
</evidence>
<dbReference type="EMBL" id="JAFHLB010000006">
    <property type="protein sequence ID" value="MBN3577320.1"/>
    <property type="molecule type" value="Genomic_DNA"/>
</dbReference>
<evidence type="ECO:0000313" key="2">
    <source>
        <dbReference type="EMBL" id="MBN3577320.1"/>
    </source>
</evidence>
<keyword evidence="3" id="KW-1185">Reference proteome</keyword>
<comment type="caution">
    <text evidence="2">The sequence shown here is derived from an EMBL/GenBank/DDBJ whole genome shotgun (WGS) entry which is preliminary data.</text>
</comment>
<keyword evidence="1" id="KW-0472">Membrane</keyword>
<gene>
    <name evidence="2" type="ORF">JYA62_06500</name>
</gene>
<keyword evidence="1" id="KW-0812">Transmembrane</keyword>
<dbReference type="InterPro" id="IPR005642">
    <property type="entry name" value="LysO"/>
</dbReference>
<feature type="transmembrane region" description="Helical" evidence="1">
    <location>
        <begin position="61"/>
        <end position="83"/>
    </location>
</feature>
<feature type="transmembrane region" description="Helical" evidence="1">
    <location>
        <begin position="233"/>
        <end position="255"/>
    </location>
</feature>
<dbReference type="Pfam" id="PF03956">
    <property type="entry name" value="Lys_export"/>
    <property type="match status" value="1"/>
</dbReference>
<name>A0ABS2ZZX3_9VIBR</name>
<accession>A0ABS2ZZX3</accession>
<dbReference type="RefSeq" id="WP_206369448.1">
    <property type="nucleotide sequence ID" value="NZ_CAWPTM010000123.1"/>
</dbReference>
<protein>
    <submittedName>
        <fullName evidence="2">Lysine exporter LysO family protein</fullName>
    </submittedName>
</protein>
<dbReference type="PANTHER" id="PTHR35804">
    <property type="entry name" value="LYSINE EXPORTER LYSO"/>
    <property type="match status" value="1"/>
</dbReference>
<feature type="transmembrane region" description="Helical" evidence="1">
    <location>
        <begin position="6"/>
        <end position="24"/>
    </location>
</feature>
<dbReference type="PANTHER" id="PTHR35804:SF1">
    <property type="entry name" value="LYSINE EXPORTER LYSO"/>
    <property type="match status" value="1"/>
</dbReference>
<feature type="transmembrane region" description="Helical" evidence="1">
    <location>
        <begin position="202"/>
        <end position="221"/>
    </location>
</feature>
<reference evidence="2 3" key="1">
    <citation type="submission" date="2021-02" db="EMBL/GenBank/DDBJ databases">
        <title>Draft Genome Sequences of 5 Vibrio neptunius Strains Isolated From of Bivalve Hatcheries.</title>
        <authorList>
            <person name="Galvis F."/>
            <person name="Barja J.L."/>
            <person name="Lemos M.L."/>
            <person name="Balado M."/>
        </authorList>
    </citation>
    <scope>NUCLEOTIDE SEQUENCE [LARGE SCALE GENOMIC DNA]</scope>
    <source>
        <strain evidence="2 3">PP-145.98</strain>
    </source>
</reference>
<feature type="transmembrane region" description="Helical" evidence="1">
    <location>
        <begin position="104"/>
        <end position="125"/>
    </location>
</feature>
<keyword evidence="1" id="KW-1133">Transmembrane helix</keyword>
<organism evidence="2 3">
    <name type="scientific">Vibrio neptunius</name>
    <dbReference type="NCBI Taxonomy" id="170651"/>
    <lineage>
        <taxon>Bacteria</taxon>
        <taxon>Pseudomonadati</taxon>
        <taxon>Pseudomonadota</taxon>
        <taxon>Gammaproteobacteria</taxon>
        <taxon>Vibrionales</taxon>
        <taxon>Vibrionaceae</taxon>
        <taxon>Vibrio</taxon>
    </lineage>
</organism>
<evidence type="ECO:0000256" key="1">
    <source>
        <dbReference type="SAM" id="Phobius"/>
    </source>
</evidence>
<feature type="transmembrane region" description="Helical" evidence="1">
    <location>
        <begin position="137"/>
        <end position="157"/>
    </location>
</feature>
<feature type="transmembrane region" description="Helical" evidence="1">
    <location>
        <begin position="169"/>
        <end position="190"/>
    </location>
</feature>
<feature type="transmembrane region" description="Helical" evidence="1">
    <location>
        <begin position="36"/>
        <end position="55"/>
    </location>
</feature>
<sequence length="301" mass="32021">MFSGMIFIFAPLVVGYMISVSKPSVLDKINATTSNLIYVILALMGLSLAALDNLGQNLQLILQYVAIFFVCISLSNLAALPFVDKLLPIETDAKQTKLPLSSMALESAKLIMVVGGGLIAGLMLPIDLSWVDTASEWILFALLFFIGIQLRNSGLTLRQILLNKHGMIIALLILATSMLGGAIAAMILDIDLYRGLAMASGFGWYSLAGILMGDAFGPVYGGASFMIELLRELVALVLIPLAIRTKPCTAIGYAGATAMDFTLPVIQTTGGVRCVPIAIVSGFILSLLVPVLMLFFVSLVG</sequence>
<feature type="transmembrane region" description="Helical" evidence="1">
    <location>
        <begin position="275"/>
        <end position="300"/>
    </location>
</feature>